<keyword evidence="1" id="KW-0456">Lyase</keyword>
<evidence type="ECO:0000313" key="2">
    <source>
        <dbReference type="Proteomes" id="UP001201701"/>
    </source>
</evidence>
<accession>A0ABS9QDC7</accession>
<dbReference type="Proteomes" id="UP001201701">
    <property type="component" value="Unassembled WGS sequence"/>
</dbReference>
<dbReference type="NCBIfam" id="TIGR03293">
    <property type="entry name" value="PhnG_redo"/>
    <property type="match status" value="1"/>
</dbReference>
<dbReference type="EMBL" id="JAKREW010000007">
    <property type="protein sequence ID" value="MCG7505417.1"/>
    <property type="molecule type" value="Genomic_DNA"/>
</dbReference>
<dbReference type="Pfam" id="PF06754">
    <property type="entry name" value="PhnG"/>
    <property type="match status" value="1"/>
</dbReference>
<dbReference type="GO" id="GO:0016829">
    <property type="term" value="F:lyase activity"/>
    <property type="evidence" value="ECO:0007669"/>
    <property type="project" value="UniProtKB-KW"/>
</dbReference>
<dbReference type="InterPro" id="IPR009609">
    <property type="entry name" value="Phosphonate_metab_PhnG"/>
</dbReference>
<comment type="caution">
    <text evidence="1">The sequence shown here is derived from an EMBL/GenBank/DDBJ whole genome shotgun (WGS) entry which is preliminary data.</text>
</comment>
<gene>
    <name evidence="1" type="primary">phnG</name>
    <name evidence="1" type="ORF">L4923_10380</name>
</gene>
<sequence length="140" mass="15440">MKDHAELLETLARANVDLLKAEAEAVLPQLGDIEVIENRSGLVMLPMRDTVTGSDFYLGEVLTAEAHIRLNDHGAEGYGMVTGRDLERAMAMAVIDAALDAGIETDRLGRFVDKAAAIQRQADDDRLRRIEATRVEMETF</sequence>
<proteinExistence type="predicted"/>
<name>A0ABS9QDC7_9HYPH</name>
<protein>
    <submittedName>
        <fullName evidence="1">Phosphonate C-P lyase system protein PhnG</fullName>
    </submittedName>
</protein>
<keyword evidence="2" id="KW-1185">Reference proteome</keyword>
<reference evidence="1 2" key="1">
    <citation type="submission" date="2022-02" db="EMBL/GenBank/DDBJ databases">
        <title>Draft genome sequence of Mezorhizobium retamae strain IRAMC:0171 isolated from Retama raetam nodules.</title>
        <authorList>
            <person name="Bengaied R."/>
            <person name="Sbissi I."/>
            <person name="Huber K."/>
            <person name="Ghodbane F."/>
            <person name="Nouioui I."/>
            <person name="Tarhouni M."/>
            <person name="Gtari M."/>
        </authorList>
    </citation>
    <scope>NUCLEOTIDE SEQUENCE [LARGE SCALE GENOMIC DNA]</scope>
    <source>
        <strain evidence="1 2">IRAMC:0171</strain>
    </source>
</reference>
<evidence type="ECO:0000313" key="1">
    <source>
        <dbReference type="EMBL" id="MCG7505417.1"/>
    </source>
</evidence>
<organism evidence="1 2">
    <name type="scientific">Mesorhizobium retamae</name>
    <dbReference type="NCBI Taxonomy" id="2912854"/>
    <lineage>
        <taxon>Bacteria</taxon>
        <taxon>Pseudomonadati</taxon>
        <taxon>Pseudomonadota</taxon>
        <taxon>Alphaproteobacteria</taxon>
        <taxon>Hyphomicrobiales</taxon>
        <taxon>Phyllobacteriaceae</taxon>
        <taxon>Mesorhizobium</taxon>
    </lineage>
</organism>